<evidence type="ECO:0000313" key="1">
    <source>
        <dbReference type="EMBL" id="ELB39323.1"/>
    </source>
</evidence>
<dbReference type="AlphaFoldDB" id="A0A829A0B2"/>
<protein>
    <submittedName>
        <fullName evidence="1">Uncharacterized protein</fullName>
    </submittedName>
</protein>
<reference evidence="1 2" key="1">
    <citation type="submission" date="2012-12" db="EMBL/GenBank/DDBJ databases">
        <title>The Genome Sequence of Enterococcus faecium E2039.</title>
        <authorList>
            <consortium name="The Broad Institute Genome Sequencing Platform"/>
            <consortium name="The Broad Institute Genome Sequencing Center for Infectious Disease"/>
            <person name="Earl A.M."/>
            <person name="Gilmore M.S."/>
            <person name="van Schaik W."/>
            <person name="Lebreton F."/>
            <person name="Willems R.J."/>
            <person name="Walker B."/>
            <person name="Young S.K."/>
            <person name="Zeng Q."/>
            <person name="Gargeya S."/>
            <person name="Fitzgerald M."/>
            <person name="Haas B."/>
            <person name="Abouelleil A."/>
            <person name="Alvarado L."/>
            <person name="Arachchi H.M."/>
            <person name="Berlin A.M."/>
            <person name="Chapman S.B."/>
            <person name="Dewar J."/>
            <person name="Goldberg J."/>
            <person name="Griggs A."/>
            <person name="Gujja S."/>
            <person name="Hansen M."/>
            <person name="Howarth C."/>
            <person name="Imamovic A."/>
            <person name="Larimer J."/>
            <person name="McCowan C."/>
            <person name="Murphy C."/>
            <person name="Neiman D."/>
            <person name="Pearson M."/>
            <person name="Priest M."/>
            <person name="Roberts A."/>
            <person name="Saif S."/>
            <person name="Shea T."/>
            <person name="Sisk P."/>
            <person name="Sykes S."/>
            <person name="Wortman J."/>
            <person name="Nusbaum C."/>
            <person name="Birren B."/>
        </authorList>
    </citation>
    <scope>NUCLEOTIDE SEQUENCE [LARGE SCALE GENOMIC DNA]</scope>
    <source>
        <strain evidence="1 2">E2039</strain>
    </source>
</reference>
<proteinExistence type="predicted"/>
<dbReference type="EMBL" id="AHXS01000018">
    <property type="protein sequence ID" value="ELB39323.1"/>
    <property type="molecule type" value="Genomic_DNA"/>
</dbReference>
<evidence type="ECO:0000313" key="2">
    <source>
        <dbReference type="Proteomes" id="UP000010504"/>
    </source>
</evidence>
<name>A0A829A0B2_ENTFC</name>
<dbReference type="RefSeq" id="WP_002342950.1">
    <property type="nucleotide sequence ID" value="NZ_KB029917.1"/>
</dbReference>
<dbReference type="Proteomes" id="UP000010504">
    <property type="component" value="Unassembled WGS sequence"/>
</dbReference>
<sequence length="41" mass="4987">MDFVIKRHGEVIKEVCYENKLKQPSKPKKENQAWMRKVNKK</sequence>
<accession>A0A829A0B2</accession>
<comment type="caution">
    <text evidence="1">The sequence shown here is derived from an EMBL/GenBank/DDBJ whole genome shotgun (WGS) entry which is preliminary data.</text>
</comment>
<gene>
    <name evidence="1" type="ORF">OKA_04866</name>
</gene>
<organism evidence="1 2">
    <name type="scientific">Enterococcus faecium EnGen0026</name>
    <dbReference type="NCBI Taxonomy" id="1138917"/>
    <lineage>
        <taxon>Bacteria</taxon>
        <taxon>Bacillati</taxon>
        <taxon>Bacillota</taxon>
        <taxon>Bacilli</taxon>
        <taxon>Lactobacillales</taxon>
        <taxon>Enterococcaceae</taxon>
        <taxon>Enterococcus</taxon>
    </lineage>
</organism>